<sequence>MTQPPDPLKVRAYLEPGRTLEPVTGVGRHANAMVRALAERPEVTLDLLFSRGWLGEDGRLPANAPLRDLPLRTYALPERFSERLRKLTGRPSLARHAAGADVVYAPADAILPTGPVPAVVTLHDVFAVDPEFPAHRTTPAARRLERRWRTWLPRLFACSDAVLTVSDDSRRRMRRLTDTADTPVIVVGNGVSPVFYQIFEKPPADCRRPGPWPYALAVGGLQGRKGAAEMLAVAAELARRGSEVRVVFVGRPEPKWEQVAQQTPNAVVAGPIGDELMADYLRAADAQLFLSHYEGFGLPALEAMAAGTPVVAANNTSLPEVVGDAGVCLAATDTGAATDAILAFADGGAMREDYVQKGRARAARFTWAACAERAFQVLTAAAHHDAALLRELAERPLTDGG</sequence>
<dbReference type="CDD" id="cd03809">
    <property type="entry name" value="GT4_MtfB-like"/>
    <property type="match status" value="1"/>
</dbReference>
<gene>
    <name evidence="4" type="ORF">CA12_18160</name>
</gene>
<protein>
    <submittedName>
        <fullName evidence="4">Glycogen synthase</fullName>
        <ecNumber evidence="4">2.4.1.11</ecNumber>
    </submittedName>
</protein>
<dbReference type="InterPro" id="IPR001296">
    <property type="entry name" value="Glyco_trans_1"/>
</dbReference>
<organism evidence="4 5">
    <name type="scientific">Alienimonas californiensis</name>
    <dbReference type="NCBI Taxonomy" id="2527989"/>
    <lineage>
        <taxon>Bacteria</taxon>
        <taxon>Pseudomonadati</taxon>
        <taxon>Planctomycetota</taxon>
        <taxon>Planctomycetia</taxon>
        <taxon>Planctomycetales</taxon>
        <taxon>Planctomycetaceae</taxon>
        <taxon>Alienimonas</taxon>
    </lineage>
</organism>
<evidence type="ECO:0000313" key="5">
    <source>
        <dbReference type="Proteomes" id="UP000318741"/>
    </source>
</evidence>
<reference evidence="4 5" key="1">
    <citation type="submission" date="2019-02" db="EMBL/GenBank/DDBJ databases">
        <title>Deep-cultivation of Planctomycetes and their phenomic and genomic characterization uncovers novel biology.</title>
        <authorList>
            <person name="Wiegand S."/>
            <person name="Jogler M."/>
            <person name="Boedeker C."/>
            <person name="Pinto D."/>
            <person name="Vollmers J."/>
            <person name="Rivas-Marin E."/>
            <person name="Kohn T."/>
            <person name="Peeters S.H."/>
            <person name="Heuer A."/>
            <person name="Rast P."/>
            <person name="Oberbeckmann S."/>
            <person name="Bunk B."/>
            <person name="Jeske O."/>
            <person name="Meyerdierks A."/>
            <person name="Storesund J.E."/>
            <person name="Kallscheuer N."/>
            <person name="Luecker S."/>
            <person name="Lage O.M."/>
            <person name="Pohl T."/>
            <person name="Merkel B.J."/>
            <person name="Hornburger P."/>
            <person name="Mueller R.-W."/>
            <person name="Bruemmer F."/>
            <person name="Labrenz M."/>
            <person name="Spormann A.M."/>
            <person name="Op den Camp H."/>
            <person name="Overmann J."/>
            <person name="Amann R."/>
            <person name="Jetten M.S.M."/>
            <person name="Mascher T."/>
            <person name="Medema M.H."/>
            <person name="Devos D.P."/>
            <person name="Kaster A.-K."/>
            <person name="Ovreas L."/>
            <person name="Rohde M."/>
            <person name="Galperin M.Y."/>
            <person name="Jogler C."/>
        </authorList>
    </citation>
    <scope>NUCLEOTIDE SEQUENCE [LARGE SCALE GENOMIC DNA]</scope>
    <source>
        <strain evidence="4 5">CA12</strain>
    </source>
</reference>
<dbReference type="OrthoDB" id="283384at2"/>
<dbReference type="Pfam" id="PF13439">
    <property type="entry name" value="Glyco_transf_4"/>
    <property type="match status" value="1"/>
</dbReference>
<dbReference type="EC" id="2.4.1.11" evidence="4"/>
<keyword evidence="5" id="KW-1185">Reference proteome</keyword>
<dbReference type="SUPFAM" id="SSF53756">
    <property type="entry name" value="UDP-Glycosyltransferase/glycogen phosphorylase"/>
    <property type="match status" value="1"/>
</dbReference>
<feature type="domain" description="Glycosyltransferase subfamily 4-like N-terminal" evidence="3">
    <location>
        <begin position="24"/>
        <end position="193"/>
    </location>
</feature>
<evidence type="ECO:0000256" key="1">
    <source>
        <dbReference type="ARBA" id="ARBA00022679"/>
    </source>
</evidence>
<dbReference type="Pfam" id="PF00534">
    <property type="entry name" value="Glycos_transf_1"/>
    <property type="match status" value="1"/>
</dbReference>
<dbReference type="EMBL" id="CP036265">
    <property type="protein sequence ID" value="QDT15725.1"/>
    <property type="molecule type" value="Genomic_DNA"/>
</dbReference>
<dbReference type="PANTHER" id="PTHR46401">
    <property type="entry name" value="GLYCOSYLTRANSFERASE WBBK-RELATED"/>
    <property type="match status" value="1"/>
</dbReference>
<dbReference type="Gene3D" id="3.40.50.2000">
    <property type="entry name" value="Glycogen Phosphorylase B"/>
    <property type="match status" value="2"/>
</dbReference>
<dbReference type="KEGG" id="acaf:CA12_18160"/>
<dbReference type="Proteomes" id="UP000318741">
    <property type="component" value="Chromosome"/>
</dbReference>
<dbReference type="RefSeq" id="WP_145358633.1">
    <property type="nucleotide sequence ID" value="NZ_CP036265.1"/>
</dbReference>
<accession>A0A517P8N2</accession>
<dbReference type="InterPro" id="IPR028098">
    <property type="entry name" value="Glyco_trans_4-like_N"/>
</dbReference>
<dbReference type="AlphaFoldDB" id="A0A517P8N2"/>
<proteinExistence type="predicted"/>
<name>A0A517P8N2_9PLAN</name>
<keyword evidence="1 4" id="KW-0808">Transferase</keyword>
<dbReference type="GO" id="GO:0004373">
    <property type="term" value="F:alpha-1,4-glucan glucosyltransferase (UDP-glucose donor) activity"/>
    <property type="evidence" value="ECO:0007669"/>
    <property type="project" value="UniProtKB-EC"/>
</dbReference>
<evidence type="ECO:0000259" key="3">
    <source>
        <dbReference type="Pfam" id="PF13439"/>
    </source>
</evidence>
<evidence type="ECO:0000313" key="4">
    <source>
        <dbReference type="EMBL" id="QDT15725.1"/>
    </source>
</evidence>
<feature type="domain" description="Glycosyl transferase family 1" evidence="2">
    <location>
        <begin position="213"/>
        <end position="360"/>
    </location>
</feature>
<keyword evidence="4" id="KW-0328">Glycosyltransferase</keyword>
<dbReference type="PANTHER" id="PTHR46401:SF2">
    <property type="entry name" value="GLYCOSYLTRANSFERASE WBBK-RELATED"/>
    <property type="match status" value="1"/>
</dbReference>
<evidence type="ECO:0000259" key="2">
    <source>
        <dbReference type="Pfam" id="PF00534"/>
    </source>
</evidence>